<dbReference type="InterPro" id="IPR029058">
    <property type="entry name" value="AB_hydrolase_fold"/>
</dbReference>
<gene>
    <name evidence="2" type="ORF">MPDQ_000546</name>
</gene>
<reference evidence="2 3" key="1">
    <citation type="submission" date="2019-06" db="EMBL/GenBank/DDBJ databases">
        <title>Wine fermentation using esterase from Monascus purpureus.</title>
        <authorList>
            <person name="Geng C."/>
            <person name="Zhang Y."/>
        </authorList>
    </citation>
    <scope>NUCLEOTIDE SEQUENCE [LARGE SCALE GENOMIC DNA]</scope>
    <source>
        <strain evidence="2">HQ1</strain>
    </source>
</reference>
<accession>A0A507R6B2</accession>
<comment type="similarity">
    <text evidence="1">Belongs to the AB hydrolase superfamily. Lipase family.</text>
</comment>
<dbReference type="Pfam" id="PF03583">
    <property type="entry name" value="LIP"/>
    <property type="match status" value="1"/>
</dbReference>
<keyword evidence="1" id="KW-0732">Signal</keyword>
<dbReference type="PIRSF" id="PIRSF029171">
    <property type="entry name" value="Esterase_LipA"/>
    <property type="match status" value="1"/>
</dbReference>
<protein>
    <submittedName>
        <fullName evidence="2">Uncharacterized protein</fullName>
    </submittedName>
</protein>
<proteinExistence type="inferred from homology"/>
<dbReference type="GO" id="GO:0004806">
    <property type="term" value="F:triacylglycerol lipase activity"/>
    <property type="evidence" value="ECO:0007669"/>
    <property type="project" value="UniProtKB-UniRule"/>
</dbReference>
<dbReference type="AlphaFoldDB" id="A0A507R6B2"/>
<dbReference type="SUPFAM" id="SSF53474">
    <property type="entry name" value="alpha/beta-Hydrolases"/>
    <property type="match status" value="1"/>
</dbReference>
<feature type="chain" id="PRO_5021524317" evidence="1">
    <location>
        <begin position="17"/>
        <end position="431"/>
    </location>
</feature>
<feature type="signal peptide" evidence="1">
    <location>
        <begin position="1"/>
        <end position="16"/>
    </location>
</feature>
<evidence type="ECO:0000313" key="2">
    <source>
        <dbReference type="EMBL" id="TQB76239.1"/>
    </source>
</evidence>
<dbReference type="OrthoDB" id="2373480at2759"/>
<dbReference type="InterPro" id="IPR005152">
    <property type="entry name" value="Lipase_secreted"/>
</dbReference>
<keyword evidence="3" id="KW-1185">Reference proteome</keyword>
<evidence type="ECO:0000256" key="1">
    <source>
        <dbReference type="PIRNR" id="PIRNR029171"/>
    </source>
</evidence>
<name>A0A507R6B2_MONPU</name>
<comment type="caution">
    <text evidence="2">The sequence shown here is derived from an EMBL/GenBank/DDBJ whole genome shotgun (WGS) entry which is preliminary data.</text>
</comment>
<dbReference type="GO" id="GO:0016042">
    <property type="term" value="P:lipid catabolic process"/>
    <property type="evidence" value="ECO:0007669"/>
    <property type="project" value="UniProtKB-UniRule"/>
</dbReference>
<dbReference type="Proteomes" id="UP000319663">
    <property type="component" value="Unassembled WGS sequence"/>
</dbReference>
<dbReference type="PANTHER" id="PTHR34853">
    <property type="match status" value="1"/>
</dbReference>
<dbReference type="Gene3D" id="1.10.260.130">
    <property type="match status" value="1"/>
</dbReference>
<dbReference type="Gene3D" id="3.40.50.1820">
    <property type="entry name" value="alpha/beta hydrolase"/>
    <property type="match status" value="1"/>
</dbReference>
<organism evidence="2 3">
    <name type="scientific">Monascus purpureus</name>
    <name type="common">Red mold</name>
    <name type="synonym">Monascus anka</name>
    <dbReference type="NCBI Taxonomy" id="5098"/>
    <lineage>
        <taxon>Eukaryota</taxon>
        <taxon>Fungi</taxon>
        <taxon>Dikarya</taxon>
        <taxon>Ascomycota</taxon>
        <taxon>Pezizomycotina</taxon>
        <taxon>Eurotiomycetes</taxon>
        <taxon>Eurotiomycetidae</taxon>
        <taxon>Eurotiales</taxon>
        <taxon>Aspergillaceae</taxon>
        <taxon>Monascus</taxon>
    </lineage>
</organism>
<sequence length="431" mass="46387">MRYLISLLSLACAAVARPAERDTFSVPTKDSFYHAPWDLAYHQPGHVFRSRSFISRYTGNVSESYQYYYRTNDNLNKPIGTVGTVFVPKNPSSPPKILVFNSPEDAVNVDCGPSWVWVQGTPTRDTASNELYLEWALSQGYYLVNTDAEGPNGAWLVGKIEGHSMLDGVRAAIDLLHLPQRTPIAMFGYSGGAHTTVWASSLAASYAPDLNIVGAAYGGTPVDLTATLESVNGTVESQLAVLGVLGLAKGYKSIQTVLPSILTPLGKNITAQLSDLCPSSTSYQIIYYGSIDPLFTCNPLNVPAIANVLRQESLLTNVTGHDIPVPKFPRFQFQGKLDEVVPFSAVDQYVEQQCNKGADIRFVAFNGTSHFSAELGGLVASLQFLGDALEDRLQKVKCGSPIPAPSIGSAEADAFLGPELAAIAKNVMLTG</sequence>
<dbReference type="EMBL" id="VIFY01000011">
    <property type="protein sequence ID" value="TQB76239.1"/>
    <property type="molecule type" value="Genomic_DNA"/>
</dbReference>
<dbReference type="PANTHER" id="PTHR34853:SF1">
    <property type="entry name" value="LIPASE 5"/>
    <property type="match status" value="1"/>
</dbReference>
<evidence type="ECO:0000313" key="3">
    <source>
        <dbReference type="Proteomes" id="UP000319663"/>
    </source>
</evidence>